<dbReference type="RefSeq" id="WP_202661899.1">
    <property type="nucleotide sequence ID" value="NZ_JAESVP010000007.1"/>
</dbReference>
<organism evidence="13 14">
    <name type="scientific">Fuscibacter oryzae</name>
    <dbReference type="NCBI Taxonomy" id="2803939"/>
    <lineage>
        <taxon>Bacteria</taxon>
        <taxon>Pseudomonadati</taxon>
        <taxon>Pseudomonadota</taxon>
        <taxon>Alphaproteobacteria</taxon>
        <taxon>Rhodobacterales</taxon>
        <taxon>Paracoccaceae</taxon>
        <taxon>Fuscibacter</taxon>
    </lineage>
</organism>
<dbReference type="CDD" id="cd00140">
    <property type="entry name" value="beta_clamp"/>
    <property type="match status" value="1"/>
</dbReference>
<keyword evidence="14" id="KW-1185">Reference proteome</keyword>
<evidence type="ECO:0000256" key="11">
    <source>
        <dbReference type="ARBA" id="ARBA00033276"/>
    </source>
</evidence>
<evidence type="ECO:0000256" key="1">
    <source>
        <dbReference type="ARBA" id="ARBA00004496"/>
    </source>
</evidence>
<proteinExistence type="inferred from homology"/>
<keyword evidence="6" id="KW-0548">Nucleotidyltransferase</keyword>
<dbReference type="Proteomes" id="UP000619033">
    <property type="component" value="Unassembled WGS sequence"/>
</dbReference>
<protein>
    <recommendedName>
        <fullName evidence="3">Beta sliding clamp</fullName>
    </recommendedName>
    <alternativeName>
        <fullName evidence="11">Beta-clamp processivity factor</fullName>
    </alternativeName>
    <alternativeName>
        <fullName evidence="10">DNA polymerase III beta sliding clamp subunit</fullName>
    </alternativeName>
</protein>
<dbReference type="SMART" id="SM00480">
    <property type="entry name" value="POL3Bc"/>
    <property type="match status" value="1"/>
</dbReference>
<dbReference type="Gene3D" id="3.10.150.10">
    <property type="entry name" value="DNA Polymerase III, subunit A, domain 2"/>
    <property type="match status" value="1"/>
</dbReference>
<comment type="subcellular location">
    <subcellularLocation>
        <location evidence="1">Cytoplasm</location>
    </subcellularLocation>
</comment>
<dbReference type="GO" id="GO:0005737">
    <property type="term" value="C:cytoplasm"/>
    <property type="evidence" value="ECO:0007669"/>
    <property type="project" value="UniProtKB-SubCell"/>
</dbReference>
<dbReference type="EMBL" id="JAESVP010000007">
    <property type="protein sequence ID" value="MBL4929365.1"/>
    <property type="molecule type" value="Genomic_DNA"/>
</dbReference>
<evidence type="ECO:0000313" key="13">
    <source>
        <dbReference type="EMBL" id="MBL4929365.1"/>
    </source>
</evidence>
<evidence type="ECO:0000259" key="12">
    <source>
        <dbReference type="Pfam" id="PF02767"/>
    </source>
</evidence>
<keyword evidence="4" id="KW-0963">Cytoplasm</keyword>
<dbReference type="Gene3D" id="3.70.10.10">
    <property type="match status" value="1"/>
</dbReference>
<feature type="domain" description="DNA polymerase III beta sliding clamp central" evidence="12">
    <location>
        <begin position="141"/>
        <end position="269"/>
    </location>
</feature>
<dbReference type="InterPro" id="IPR046938">
    <property type="entry name" value="DNA_clamp_sf"/>
</dbReference>
<dbReference type="PANTHER" id="PTHR30478">
    <property type="entry name" value="DNA POLYMERASE III SUBUNIT BETA"/>
    <property type="match status" value="1"/>
</dbReference>
<reference evidence="13" key="1">
    <citation type="submission" date="2021-01" db="EMBL/GenBank/DDBJ databases">
        <title>Genome seq and assembly of Tabrizicola sp. KVB23.</title>
        <authorList>
            <person name="Chhetri G."/>
        </authorList>
    </citation>
    <scope>NUCLEOTIDE SEQUENCE</scope>
    <source>
        <strain evidence="13">KVB23</strain>
    </source>
</reference>
<dbReference type="GO" id="GO:0003887">
    <property type="term" value="F:DNA-directed DNA polymerase activity"/>
    <property type="evidence" value="ECO:0007669"/>
    <property type="project" value="UniProtKB-KW"/>
</dbReference>
<name>A0A8J7MUN5_9RHOB</name>
<dbReference type="InterPro" id="IPR001001">
    <property type="entry name" value="DNA_polIII_beta"/>
</dbReference>
<keyword evidence="9" id="KW-0238">DNA-binding</keyword>
<dbReference type="Pfam" id="PF02767">
    <property type="entry name" value="DNA_pol3_beta_2"/>
    <property type="match status" value="1"/>
</dbReference>
<evidence type="ECO:0000256" key="5">
    <source>
        <dbReference type="ARBA" id="ARBA00022679"/>
    </source>
</evidence>
<evidence type="ECO:0000256" key="9">
    <source>
        <dbReference type="ARBA" id="ARBA00023125"/>
    </source>
</evidence>
<dbReference type="GO" id="GO:0003677">
    <property type="term" value="F:DNA binding"/>
    <property type="evidence" value="ECO:0007669"/>
    <property type="project" value="UniProtKB-KW"/>
</dbReference>
<evidence type="ECO:0000313" key="14">
    <source>
        <dbReference type="Proteomes" id="UP000619033"/>
    </source>
</evidence>
<keyword evidence="7" id="KW-0235">DNA replication</keyword>
<dbReference type="GO" id="GO:0009360">
    <property type="term" value="C:DNA polymerase III complex"/>
    <property type="evidence" value="ECO:0007669"/>
    <property type="project" value="InterPro"/>
</dbReference>
<keyword evidence="5" id="KW-0808">Transferase</keyword>
<evidence type="ECO:0000256" key="10">
    <source>
        <dbReference type="ARBA" id="ARBA00030988"/>
    </source>
</evidence>
<gene>
    <name evidence="13" type="ORF">JI744_14755</name>
</gene>
<sequence length="380" mass="41840">MTKPSFTPSSVTVDAAALRNALAFARSIVERWNTIPILGLVRLTYDIEGLLHIEATDLDIEGRIEIEATGDYGFDAMLDPRFLGGLVQFHSGPVTISRVEADILTVEAGDMTARLREICPVTDWPVRDDLPGWTEASAVGEAVLHKAISHAMASISTEETRYYLNGIYLHGLGEKDGTPLRLVSTDGHRMTVYDTDVAWPHLAAIVPSKTAKLLHWRLLKGGNGAIAITSQVAYHKDKDGKEKPWAARLRFAGNGWAITSKMIDGTYPDYTRVIPSPVEDIAVTLNYTALRRFPHLDRFRAQAVEINPDAGRMSIRDPEGTVVSMPCVGKGKPFGLNLRYLKDFARSSGTVRITGSTDKDPFRVLSEDPALTQVIMPMRV</sequence>
<keyword evidence="8" id="KW-0239">DNA-directed DNA polymerase</keyword>
<evidence type="ECO:0000256" key="2">
    <source>
        <dbReference type="ARBA" id="ARBA00010752"/>
    </source>
</evidence>
<dbReference type="AlphaFoldDB" id="A0A8J7MUN5"/>
<evidence type="ECO:0000256" key="7">
    <source>
        <dbReference type="ARBA" id="ARBA00022705"/>
    </source>
</evidence>
<evidence type="ECO:0000256" key="4">
    <source>
        <dbReference type="ARBA" id="ARBA00022490"/>
    </source>
</evidence>
<comment type="similarity">
    <text evidence="2">Belongs to the beta sliding clamp family.</text>
</comment>
<evidence type="ECO:0000256" key="3">
    <source>
        <dbReference type="ARBA" id="ARBA00021035"/>
    </source>
</evidence>
<dbReference type="GO" id="GO:0008408">
    <property type="term" value="F:3'-5' exonuclease activity"/>
    <property type="evidence" value="ECO:0007669"/>
    <property type="project" value="InterPro"/>
</dbReference>
<dbReference type="PANTHER" id="PTHR30478:SF0">
    <property type="entry name" value="BETA SLIDING CLAMP"/>
    <property type="match status" value="1"/>
</dbReference>
<dbReference type="SUPFAM" id="SSF55979">
    <property type="entry name" value="DNA clamp"/>
    <property type="match status" value="2"/>
</dbReference>
<evidence type="ECO:0000256" key="8">
    <source>
        <dbReference type="ARBA" id="ARBA00022932"/>
    </source>
</evidence>
<dbReference type="InterPro" id="IPR022637">
    <property type="entry name" value="DNA_polIII_beta_cen"/>
</dbReference>
<accession>A0A8J7MUN5</accession>
<dbReference type="GO" id="GO:0006271">
    <property type="term" value="P:DNA strand elongation involved in DNA replication"/>
    <property type="evidence" value="ECO:0007669"/>
    <property type="project" value="TreeGrafter"/>
</dbReference>
<evidence type="ECO:0000256" key="6">
    <source>
        <dbReference type="ARBA" id="ARBA00022695"/>
    </source>
</evidence>
<comment type="caution">
    <text evidence="13">The sequence shown here is derived from an EMBL/GenBank/DDBJ whole genome shotgun (WGS) entry which is preliminary data.</text>
</comment>